<dbReference type="AlphaFoldDB" id="A0A3P7LPH2"/>
<name>A0A3P7LPH2_STRVU</name>
<evidence type="ECO:0000313" key="4">
    <source>
        <dbReference type="Proteomes" id="UP000270094"/>
    </source>
</evidence>
<feature type="region of interest" description="Disordered" evidence="1">
    <location>
        <begin position="1"/>
        <end position="24"/>
    </location>
</feature>
<gene>
    <name evidence="3" type="ORF">SVUK_LOCUS16116</name>
</gene>
<keyword evidence="4" id="KW-1185">Reference proteome</keyword>
<accession>A0A3P7LPH2</accession>
<keyword evidence="2" id="KW-0812">Transmembrane</keyword>
<evidence type="ECO:0000256" key="1">
    <source>
        <dbReference type="SAM" id="MobiDB-lite"/>
    </source>
</evidence>
<proteinExistence type="predicted"/>
<dbReference type="Proteomes" id="UP000270094">
    <property type="component" value="Unassembled WGS sequence"/>
</dbReference>
<feature type="transmembrane region" description="Helical" evidence="2">
    <location>
        <begin position="48"/>
        <end position="69"/>
    </location>
</feature>
<sequence>MDVASSSNVKSSQGKPGETEGRNADCESYLDFELPYTPEEHAANTFKYITSAVSPLLTVLIFYLAIASLTSRHYILF</sequence>
<evidence type="ECO:0000313" key="3">
    <source>
        <dbReference type="EMBL" id="VDM81118.1"/>
    </source>
</evidence>
<keyword evidence="2" id="KW-0472">Membrane</keyword>
<evidence type="ECO:0000256" key="2">
    <source>
        <dbReference type="SAM" id="Phobius"/>
    </source>
</evidence>
<feature type="compositionally biased region" description="Polar residues" evidence="1">
    <location>
        <begin position="1"/>
        <end position="14"/>
    </location>
</feature>
<dbReference type="EMBL" id="UYYB01111471">
    <property type="protein sequence ID" value="VDM81118.1"/>
    <property type="molecule type" value="Genomic_DNA"/>
</dbReference>
<reference evidence="3 4" key="1">
    <citation type="submission" date="2018-11" db="EMBL/GenBank/DDBJ databases">
        <authorList>
            <consortium name="Pathogen Informatics"/>
        </authorList>
    </citation>
    <scope>NUCLEOTIDE SEQUENCE [LARGE SCALE GENOMIC DNA]</scope>
</reference>
<dbReference type="OrthoDB" id="5844319at2759"/>
<keyword evidence="2" id="KW-1133">Transmembrane helix</keyword>
<protein>
    <submittedName>
        <fullName evidence="3">Uncharacterized protein</fullName>
    </submittedName>
</protein>
<organism evidence="3 4">
    <name type="scientific">Strongylus vulgaris</name>
    <name type="common">Blood worm</name>
    <dbReference type="NCBI Taxonomy" id="40348"/>
    <lineage>
        <taxon>Eukaryota</taxon>
        <taxon>Metazoa</taxon>
        <taxon>Ecdysozoa</taxon>
        <taxon>Nematoda</taxon>
        <taxon>Chromadorea</taxon>
        <taxon>Rhabditida</taxon>
        <taxon>Rhabditina</taxon>
        <taxon>Rhabditomorpha</taxon>
        <taxon>Strongyloidea</taxon>
        <taxon>Strongylidae</taxon>
        <taxon>Strongylus</taxon>
    </lineage>
</organism>